<name>A0AAV0YX29_VICFA</name>
<evidence type="ECO:0000313" key="2">
    <source>
        <dbReference type="Proteomes" id="UP001157006"/>
    </source>
</evidence>
<organism evidence="1 2">
    <name type="scientific">Vicia faba</name>
    <name type="common">Broad bean</name>
    <name type="synonym">Faba vulgaris</name>
    <dbReference type="NCBI Taxonomy" id="3906"/>
    <lineage>
        <taxon>Eukaryota</taxon>
        <taxon>Viridiplantae</taxon>
        <taxon>Streptophyta</taxon>
        <taxon>Embryophyta</taxon>
        <taxon>Tracheophyta</taxon>
        <taxon>Spermatophyta</taxon>
        <taxon>Magnoliopsida</taxon>
        <taxon>eudicotyledons</taxon>
        <taxon>Gunneridae</taxon>
        <taxon>Pentapetalae</taxon>
        <taxon>rosids</taxon>
        <taxon>fabids</taxon>
        <taxon>Fabales</taxon>
        <taxon>Fabaceae</taxon>
        <taxon>Papilionoideae</taxon>
        <taxon>50 kb inversion clade</taxon>
        <taxon>NPAAA clade</taxon>
        <taxon>Hologalegina</taxon>
        <taxon>IRL clade</taxon>
        <taxon>Fabeae</taxon>
        <taxon>Vicia</taxon>
    </lineage>
</organism>
<proteinExistence type="predicted"/>
<gene>
    <name evidence="1" type="ORF">VFH_I446280</name>
</gene>
<keyword evidence="2" id="KW-1185">Reference proteome</keyword>
<sequence>MCCLGLCGDVAIGRFWCKGGVERDSVTVVKSEAVNRALDYSHKIIRELEKSLGEAHEGLKNAQDDLSGVQSKNIHFSKEYVKIVEFSYSIMKMAFENSHKQVVFFQLEM</sequence>
<evidence type="ECO:0000313" key="1">
    <source>
        <dbReference type="EMBL" id="CAI8590549.1"/>
    </source>
</evidence>
<dbReference type="AlphaFoldDB" id="A0AAV0YX29"/>
<dbReference type="Proteomes" id="UP001157006">
    <property type="component" value="Chromosome 1L"/>
</dbReference>
<accession>A0AAV0YX29</accession>
<protein>
    <submittedName>
        <fullName evidence="1">Uncharacterized protein</fullName>
    </submittedName>
</protein>
<reference evidence="1 2" key="1">
    <citation type="submission" date="2023-01" db="EMBL/GenBank/DDBJ databases">
        <authorList>
            <person name="Kreplak J."/>
        </authorList>
    </citation>
    <scope>NUCLEOTIDE SEQUENCE [LARGE SCALE GENOMIC DNA]</scope>
</reference>
<dbReference type="EMBL" id="OX451736">
    <property type="protein sequence ID" value="CAI8590549.1"/>
    <property type="molecule type" value="Genomic_DNA"/>
</dbReference>